<comment type="subcellular location">
    <subcellularLocation>
        <location evidence="1 6">Secreted</location>
    </subcellularLocation>
</comment>
<dbReference type="Pfam" id="PF05938">
    <property type="entry name" value="Self-incomp_S1"/>
    <property type="match status" value="2"/>
</dbReference>
<comment type="caution">
    <text evidence="7">The sequence shown here is derived from an EMBL/GenBank/DDBJ whole genome shotgun (WGS) entry which is preliminary data.</text>
</comment>
<keyword evidence="3 6" id="KW-0713">Self-incompatibility</keyword>
<dbReference type="EMBL" id="JAGKQM010000017">
    <property type="protein sequence ID" value="KAH0868487.1"/>
    <property type="molecule type" value="Genomic_DNA"/>
</dbReference>
<keyword evidence="5" id="KW-0732">Signal</keyword>
<gene>
    <name evidence="7" type="ORF">HID58_075509</name>
</gene>
<evidence type="ECO:0000313" key="8">
    <source>
        <dbReference type="Proteomes" id="UP000824890"/>
    </source>
</evidence>
<proteinExistence type="inferred from homology"/>
<evidence type="ECO:0000256" key="3">
    <source>
        <dbReference type="ARBA" id="ARBA00022471"/>
    </source>
</evidence>
<keyword evidence="4 6" id="KW-0964">Secreted</keyword>
<protein>
    <recommendedName>
        <fullName evidence="6">S-protein homolog</fullName>
    </recommendedName>
</protein>
<evidence type="ECO:0000256" key="2">
    <source>
        <dbReference type="ARBA" id="ARBA00005581"/>
    </source>
</evidence>
<evidence type="ECO:0000313" key="7">
    <source>
        <dbReference type="EMBL" id="KAH0868487.1"/>
    </source>
</evidence>
<name>A0ABQ7YJW2_BRANA</name>
<dbReference type="PANTHER" id="PTHR31232">
    <property type="match status" value="1"/>
</dbReference>
<keyword evidence="8" id="KW-1185">Reference proteome</keyword>
<reference evidence="7 8" key="1">
    <citation type="submission" date="2021-05" db="EMBL/GenBank/DDBJ databases">
        <title>Genome Assembly of Synthetic Allotetraploid Brassica napus Reveals Homoeologous Exchanges between Subgenomes.</title>
        <authorList>
            <person name="Davis J.T."/>
        </authorList>
    </citation>
    <scope>NUCLEOTIDE SEQUENCE [LARGE SCALE GENOMIC DNA]</scope>
    <source>
        <strain evidence="8">cv. Da-Ae</strain>
        <tissue evidence="7">Seedling</tissue>
    </source>
</reference>
<evidence type="ECO:0000256" key="5">
    <source>
        <dbReference type="ARBA" id="ARBA00022729"/>
    </source>
</evidence>
<sequence length="203" mass="23592">ILPFSPKHVVITKLVSQFGLLVHCTNKGIDLGVRSVLIDQSFDFRFRVNLRKTTNYSCIFSWPGIVRTFDIFRADRDDRNHSSTDGFFPWAPKHVVIINKLTTHARLIVHCTNENKDLGIKELAYGASFDFRFHVNFRKTTTYICSFEWPKNKVRFDIFSTYRDDNVFSKVGVCRECIWYIYEPAPCRAKRDGGASICFGWDS</sequence>
<evidence type="ECO:0000256" key="6">
    <source>
        <dbReference type="RuleBase" id="RU367044"/>
    </source>
</evidence>
<evidence type="ECO:0000256" key="1">
    <source>
        <dbReference type="ARBA" id="ARBA00004613"/>
    </source>
</evidence>
<feature type="non-terminal residue" evidence="7">
    <location>
        <position position="1"/>
    </location>
</feature>
<accession>A0ABQ7YJW2</accession>
<evidence type="ECO:0000256" key="4">
    <source>
        <dbReference type="ARBA" id="ARBA00022525"/>
    </source>
</evidence>
<dbReference type="InterPro" id="IPR010264">
    <property type="entry name" value="Self-incomp_S1"/>
</dbReference>
<organism evidence="7 8">
    <name type="scientific">Brassica napus</name>
    <name type="common">Rape</name>
    <dbReference type="NCBI Taxonomy" id="3708"/>
    <lineage>
        <taxon>Eukaryota</taxon>
        <taxon>Viridiplantae</taxon>
        <taxon>Streptophyta</taxon>
        <taxon>Embryophyta</taxon>
        <taxon>Tracheophyta</taxon>
        <taxon>Spermatophyta</taxon>
        <taxon>Magnoliopsida</taxon>
        <taxon>eudicotyledons</taxon>
        <taxon>Gunneridae</taxon>
        <taxon>Pentapetalae</taxon>
        <taxon>rosids</taxon>
        <taxon>malvids</taxon>
        <taxon>Brassicales</taxon>
        <taxon>Brassicaceae</taxon>
        <taxon>Brassiceae</taxon>
        <taxon>Brassica</taxon>
    </lineage>
</organism>
<dbReference type="Proteomes" id="UP000824890">
    <property type="component" value="Unassembled WGS sequence"/>
</dbReference>
<comment type="similarity">
    <text evidence="2 6">Belongs to the plant self-incompatibility (S1) protein family.</text>
</comment>
<dbReference type="PANTHER" id="PTHR31232:SF158">
    <property type="entry name" value="S-PROTEIN HOMOLOG"/>
    <property type="match status" value="1"/>
</dbReference>